<dbReference type="InterPro" id="IPR045857">
    <property type="entry name" value="O16G_dom_2"/>
</dbReference>
<accession>A0A1F4U1X6</accession>
<keyword evidence="1" id="KW-0378">Hydrolase</keyword>
<dbReference type="PANTHER" id="PTHR10357:SF210">
    <property type="entry name" value="MALTODEXTRIN GLUCOSIDASE"/>
    <property type="match status" value="1"/>
</dbReference>
<name>A0A1F4U1X6_UNCW3</name>
<reference evidence="4 5" key="1">
    <citation type="journal article" date="2016" name="Nat. Commun.">
        <title>Thousands of microbial genomes shed light on interconnected biogeochemical processes in an aquifer system.</title>
        <authorList>
            <person name="Anantharaman K."/>
            <person name="Brown C.T."/>
            <person name="Hug L.A."/>
            <person name="Sharon I."/>
            <person name="Castelle C.J."/>
            <person name="Probst A.J."/>
            <person name="Thomas B.C."/>
            <person name="Singh A."/>
            <person name="Wilkins M.J."/>
            <person name="Karaoz U."/>
            <person name="Brodie E.L."/>
            <person name="Williams K.H."/>
            <person name="Hubbard S.S."/>
            <person name="Banfield J.F."/>
        </authorList>
    </citation>
    <scope>NUCLEOTIDE SEQUENCE [LARGE SCALE GENOMIC DNA]</scope>
</reference>
<dbReference type="EMBL" id="MEUM01000164">
    <property type="protein sequence ID" value="OGC38850.1"/>
    <property type="molecule type" value="Genomic_DNA"/>
</dbReference>
<dbReference type="Gene3D" id="2.60.40.1180">
    <property type="entry name" value="Golgi alpha-mannosidase II"/>
    <property type="match status" value="1"/>
</dbReference>
<sequence>MGVYITKTLLGLIFPVFLLSINPQDLTHSPNNILYVNPAAGEIRLRVKMNTVDKATLILKKNVIAMQSAFSDGGYDYFLATTTPFDSTAGYFFVLKYGNDTLIYPAGETLYARVPYYTTPEWAKGISYYSIFLDGFYNGLSDNDRPPSQAWESSPKPWHSYGGDLRGLITKIPYLDSLNIDAVIIQPITLASSNHKYNAREYSLVDSAFGDTLVLKDAINQLHNRDIKVLMSLVFTHTGNDFAAFNDVITNQLASRYANWYLVDSWPIKTSPPSYQCWLNDHRFPRLNLANSQVINYAIGYVEYWRHFGFDGFYIGENESIDPLFAKMLRNYVKPKAQNILLIGSDDRLISGYGFDGMRNKNLTNLLRDFFIDRKLSVSEFDLSYRRLLFFKPPQVNTINLISVSDFSGRFWKDDHDDLVRLMFAFIFTSVGSPVLFYGDEVGYRKAVFLNPGSFPWDANNQDRILYYDIQSLIEIRRNNPQLRSSNFYPLYVNDINRVYAYDRGGIIIALNCDNNPSYIELPAWNGTYIDLINGEKIFVSLQKLRITVEARSFRILKREI</sequence>
<gene>
    <name evidence="4" type="ORF">A2Y85_08810</name>
</gene>
<dbReference type="Gene3D" id="3.20.20.80">
    <property type="entry name" value="Glycosidases"/>
    <property type="match status" value="1"/>
</dbReference>
<dbReference type="Pfam" id="PF00128">
    <property type="entry name" value="Alpha-amylase"/>
    <property type="match status" value="1"/>
</dbReference>
<dbReference type="SMART" id="SM00642">
    <property type="entry name" value="Aamy"/>
    <property type="match status" value="1"/>
</dbReference>
<comment type="caution">
    <text evidence="4">The sequence shown here is derived from an EMBL/GenBank/DDBJ whole genome shotgun (WGS) entry which is preliminary data.</text>
</comment>
<protein>
    <recommendedName>
        <fullName evidence="3">Glycosyl hydrolase family 13 catalytic domain-containing protein</fullName>
    </recommendedName>
</protein>
<keyword evidence="2" id="KW-0326">Glycosidase</keyword>
<dbReference type="CDD" id="cd02857">
    <property type="entry name" value="E_set_CDase_PDE_N"/>
    <property type="match status" value="1"/>
</dbReference>
<dbReference type="Proteomes" id="UP000177025">
    <property type="component" value="Unassembled WGS sequence"/>
</dbReference>
<dbReference type="AlphaFoldDB" id="A0A1F4U1X6"/>
<evidence type="ECO:0000256" key="2">
    <source>
        <dbReference type="ARBA" id="ARBA00023295"/>
    </source>
</evidence>
<proteinExistence type="predicted"/>
<feature type="domain" description="Glycosyl hydrolase family 13 catalytic" evidence="3">
    <location>
        <begin position="130"/>
        <end position="477"/>
    </location>
</feature>
<dbReference type="InterPro" id="IPR006047">
    <property type="entry name" value="GH13_cat_dom"/>
</dbReference>
<dbReference type="Gene3D" id="2.60.40.10">
    <property type="entry name" value="Immunoglobulins"/>
    <property type="match status" value="1"/>
</dbReference>
<dbReference type="SUPFAM" id="SSF51011">
    <property type="entry name" value="Glycosyl hydrolase domain"/>
    <property type="match status" value="1"/>
</dbReference>
<evidence type="ECO:0000256" key="1">
    <source>
        <dbReference type="ARBA" id="ARBA00022801"/>
    </source>
</evidence>
<organism evidence="4 5">
    <name type="scientific">candidate division WOR-3 bacterium RBG_13_43_14</name>
    <dbReference type="NCBI Taxonomy" id="1802590"/>
    <lineage>
        <taxon>Bacteria</taxon>
        <taxon>Bacteria division WOR-3</taxon>
    </lineage>
</organism>
<dbReference type="InterPro" id="IPR014756">
    <property type="entry name" value="Ig_E-set"/>
</dbReference>
<dbReference type="InterPro" id="IPR013780">
    <property type="entry name" value="Glyco_hydro_b"/>
</dbReference>
<dbReference type="GO" id="GO:0005975">
    <property type="term" value="P:carbohydrate metabolic process"/>
    <property type="evidence" value="ECO:0007669"/>
    <property type="project" value="InterPro"/>
</dbReference>
<dbReference type="SUPFAM" id="SSF51445">
    <property type="entry name" value="(Trans)glycosidases"/>
    <property type="match status" value="1"/>
</dbReference>
<evidence type="ECO:0000313" key="5">
    <source>
        <dbReference type="Proteomes" id="UP000177025"/>
    </source>
</evidence>
<dbReference type="InterPro" id="IPR013783">
    <property type="entry name" value="Ig-like_fold"/>
</dbReference>
<evidence type="ECO:0000259" key="3">
    <source>
        <dbReference type="SMART" id="SM00642"/>
    </source>
</evidence>
<dbReference type="PANTHER" id="PTHR10357">
    <property type="entry name" value="ALPHA-AMYLASE FAMILY MEMBER"/>
    <property type="match status" value="1"/>
</dbReference>
<evidence type="ECO:0000313" key="4">
    <source>
        <dbReference type="EMBL" id="OGC38850.1"/>
    </source>
</evidence>
<dbReference type="Gene3D" id="3.90.400.10">
    <property type="entry name" value="Oligo-1,6-glucosidase, Domain 2"/>
    <property type="match status" value="1"/>
</dbReference>
<dbReference type="InterPro" id="IPR004185">
    <property type="entry name" value="Glyco_hydro_13_lg-like_dom"/>
</dbReference>
<dbReference type="InterPro" id="IPR017853">
    <property type="entry name" value="GH"/>
</dbReference>
<dbReference type="GO" id="GO:0004553">
    <property type="term" value="F:hydrolase activity, hydrolyzing O-glycosyl compounds"/>
    <property type="evidence" value="ECO:0007669"/>
    <property type="project" value="InterPro"/>
</dbReference>
<dbReference type="SUPFAM" id="SSF81296">
    <property type="entry name" value="E set domains"/>
    <property type="match status" value="1"/>
</dbReference>